<proteinExistence type="predicted"/>
<protein>
    <submittedName>
        <fullName evidence="1">Uncharacterized protein</fullName>
    </submittedName>
</protein>
<organism evidence="1">
    <name type="scientific">Arundo donax</name>
    <name type="common">Giant reed</name>
    <name type="synonym">Donax arundinaceus</name>
    <dbReference type="NCBI Taxonomy" id="35708"/>
    <lineage>
        <taxon>Eukaryota</taxon>
        <taxon>Viridiplantae</taxon>
        <taxon>Streptophyta</taxon>
        <taxon>Embryophyta</taxon>
        <taxon>Tracheophyta</taxon>
        <taxon>Spermatophyta</taxon>
        <taxon>Magnoliopsida</taxon>
        <taxon>Liliopsida</taxon>
        <taxon>Poales</taxon>
        <taxon>Poaceae</taxon>
        <taxon>PACMAD clade</taxon>
        <taxon>Arundinoideae</taxon>
        <taxon>Arundineae</taxon>
        <taxon>Arundo</taxon>
    </lineage>
</organism>
<accession>A0A0A9CDP6</accession>
<name>A0A0A9CDP6_ARUDO</name>
<dbReference type="EMBL" id="GBRH01225322">
    <property type="protein sequence ID" value="JAD72573.1"/>
    <property type="molecule type" value="Transcribed_RNA"/>
</dbReference>
<sequence>MTFSISTSITLCTTPPNPKFRGRALLLPISLRGSQLKI</sequence>
<evidence type="ECO:0000313" key="1">
    <source>
        <dbReference type="EMBL" id="JAD72573.1"/>
    </source>
</evidence>
<reference evidence="1" key="2">
    <citation type="journal article" date="2015" name="Data Brief">
        <title>Shoot transcriptome of the giant reed, Arundo donax.</title>
        <authorList>
            <person name="Barrero R.A."/>
            <person name="Guerrero F.D."/>
            <person name="Moolhuijzen P."/>
            <person name="Goolsby J.A."/>
            <person name="Tidwell J."/>
            <person name="Bellgard S.E."/>
            <person name="Bellgard M.I."/>
        </authorList>
    </citation>
    <scope>NUCLEOTIDE SEQUENCE</scope>
    <source>
        <tissue evidence="1">Shoot tissue taken approximately 20 cm above the soil surface</tissue>
    </source>
</reference>
<reference evidence="1" key="1">
    <citation type="submission" date="2014-09" db="EMBL/GenBank/DDBJ databases">
        <authorList>
            <person name="Magalhaes I.L.F."/>
            <person name="Oliveira U."/>
            <person name="Santos F.R."/>
            <person name="Vidigal T.H.D.A."/>
            <person name="Brescovit A.D."/>
            <person name="Santos A.J."/>
        </authorList>
    </citation>
    <scope>NUCLEOTIDE SEQUENCE</scope>
    <source>
        <tissue evidence="1">Shoot tissue taken approximately 20 cm above the soil surface</tissue>
    </source>
</reference>
<dbReference type="AlphaFoldDB" id="A0A0A9CDP6"/>